<dbReference type="PANTHER" id="PTHR46796:SF13">
    <property type="entry name" value="HTH-TYPE TRANSCRIPTIONAL ACTIVATOR RHAS"/>
    <property type="match status" value="1"/>
</dbReference>
<evidence type="ECO:0000313" key="7">
    <source>
        <dbReference type="EMBL" id="MDQ8195041.1"/>
    </source>
</evidence>
<name>A0ABU1AJP0_9BACT</name>
<evidence type="ECO:0000256" key="5">
    <source>
        <dbReference type="ARBA" id="ARBA00023163"/>
    </source>
</evidence>
<protein>
    <submittedName>
        <fullName evidence="7">AraC family transcriptional regulator</fullName>
    </submittedName>
</protein>
<dbReference type="PROSITE" id="PS01124">
    <property type="entry name" value="HTH_ARAC_FAMILY_2"/>
    <property type="match status" value="1"/>
</dbReference>
<proteinExistence type="predicted"/>
<evidence type="ECO:0000259" key="6">
    <source>
        <dbReference type="PROSITE" id="PS01124"/>
    </source>
</evidence>
<evidence type="ECO:0000256" key="1">
    <source>
        <dbReference type="ARBA" id="ARBA00022490"/>
    </source>
</evidence>
<comment type="caution">
    <text evidence="7">The sequence shown here is derived from an EMBL/GenBank/DDBJ whole genome shotgun (WGS) entry which is preliminary data.</text>
</comment>
<evidence type="ECO:0000256" key="2">
    <source>
        <dbReference type="ARBA" id="ARBA00023015"/>
    </source>
</evidence>
<accession>A0ABU1AJP0</accession>
<dbReference type="Gene3D" id="1.10.10.60">
    <property type="entry name" value="Homeodomain-like"/>
    <property type="match status" value="2"/>
</dbReference>
<dbReference type="PRINTS" id="PR00032">
    <property type="entry name" value="HTHARAC"/>
</dbReference>
<reference evidence="7 8" key="1">
    <citation type="submission" date="2023-04" db="EMBL/GenBank/DDBJ databases">
        <title>A novel bacteria isolated from coastal sediment.</title>
        <authorList>
            <person name="Liu X.-J."/>
            <person name="Du Z.-J."/>
        </authorList>
    </citation>
    <scope>NUCLEOTIDE SEQUENCE [LARGE SCALE GENOMIC DNA]</scope>
    <source>
        <strain evidence="7 8">SDUM461004</strain>
    </source>
</reference>
<keyword evidence="3" id="KW-0238">DNA-binding</keyword>
<evidence type="ECO:0000256" key="4">
    <source>
        <dbReference type="ARBA" id="ARBA00023159"/>
    </source>
</evidence>
<keyword evidence="8" id="KW-1185">Reference proteome</keyword>
<dbReference type="Pfam" id="PF12833">
    <property type="entry name" value="HTH_18"/>
    <property type="match status" value="1"/>
</dbReference>
<dbReference type="SMART" id="SM00342">
    <property type="entry name" value="HTH_ARAC"/>
    <property type="match status" value="1"/>
</dbReference>
<dbReference type="Proteomes" id="UP001243717">
    <property type="component" value="Unassembled WGS sequence"/>
</dbReference>
<dbReference type="RefSeq" id="WP_308985501.1">
    <property type="nucleotide sequence ID" value="NZ_JARXIC010000017.1"/>
</dbReference>
<dbReference type="InterPro" id="IPR009057">
    <property type="entry name" value="Homeodomain-like_sf"/>
</dbReference>
<dbReference type="InterPro" id="IPR018060">
    <property type="entry name" value="HTH_AraC"/>
</dbReference>
<evidence type="ECO:0000256" key="3">
    <source>
        <dbReference type="ARBA" id="ARBA00023125"/>
    </source>
</evidence>
<dbReference type="EMBL" id="JARXIC010000017">
    <property type="protein sequence ID" value="MDQ8195041.1"/>
    <property type="molecule type" value="Genomic_DNA"/>
</dbReference>
<dbReference type="PANTHER" id="PTHR46796">
    <property type="entry name" value="HTH-TYPE TRANSCRIPTIONAL ACTIVATOR RHAS-RELATED"/>
    <property type="match status" value="1"/>
</dbReference>
<dbReference type="InterPro" id="IPR050204">
    <property type="entry name" value="AraC_XylS_family_regulators"/>
</dbReference>
<sequence>MTSSINHCSYSSIEVVDRPWFPYLCTEVEHWEWRTSGDGHYNFWMALSGEGYLRCETQTFRIFPGAFFIFSPKQNISAAHYSGPRITRFSAHFHPLCNGERTSQITDLPQLGGQVQSLSQAQRQIDVIMRIALRRDNDTVLAHKLYNFIAQCTGQNHVNTEAALNERVSEALRIFREAPASVESIAQIAQQLGVSRSHFDREFTRQTGQAPKHFLINCKMIEARRYLESSHLRVGEIAEALGYKDIYFFSRQFKQLVGKSPLQYRKELQ</sequence>
<gene>
    <name evidence="7" type="ORF">QEH59_11435</name>
</gene>
<keyword evidence="4" id="KW-0010">Activator</keyword>
<dbReference type="InterPro" id="IPR037923">
    <property type="entry name" value="HTH-like"/>
</dbReference>
<feature type="domain" description="HTH araC/xylS-type" evidence="6">
    <location>
        <begin position="169"/>
        <end position="267"/>
    </location>
</feature>
<evidence type="ECO:0000313" key="8">
    <source>
        <dbReference type="Proteomes" id="UP001243717"/>
    </source>
</evidence>
<dbReference type="InterPro" id="IPR018062">
    <property type="entry name" value="HTH_AraC-typ_CS"/>
</dbReference>
<dbReference type="PROSITE" id="PS00041">
    <property type="entry name" value="HTH_ARAC_FAMILY_1"/>
    <property type="match status" value="1"/>
</dbReference>
<keyword evidence="5" id="KW-0804">Transcription</keyword>
<keyword evidence="1" id="KW-0963">Cytoplasm</keyword>
<keyword evidence="2" id="KW-0805">Transcription regulation</keyword>
<dbReference type="SUPFAM" id="SSF51215">
    <property type="entry name" value="Regulatory protein AraC"/>
    <property type="match status" value="1"/>
</dbReference>
<dbReference type="SUPFAM" id="SSF46689">
    <property type="entry name" value="Homeodomain-like"/>
    <property type="match status" value="2"/>
</dbReference>
<dbReference type="InterPro" id="IPR020449">
    <property type="entry name" value="Tscrpt_reg_AraC-type_HTH"/>
</dbReference>
<organism evidence="7 8">
    <name type="scientific">Thalassobacterium sedimentorum</name>
    <dbReference type="NCBI Taxonomy" id="3041258"/>
    <lineage>
        <taxon>Bacteria</taxon>
        <taxon>Pseudomonadati</taxon>
        <taxon>Verrucomicrobiota</taxon>
        <taxon>Opitutia</taxon>
        <taxon>Puniceicoccales</taxon>
        <taxon>Coraliomargaritaceae</taxon>
        <taxon>Thalassobacterium</taxon>
    </lineage>
</organism>